<name>G9N4B5_HYPVG</name>
<dbReference type="InParanoid" id="G9N4B5"/>
<gene>
    <name evidence="1" type="ORF">TRIVIDRAFT_225751</name>
</gene>
<proteinExistence type="predicted"/>
<sequence length="144" mass="15543">MSVLGYFEALRMQWILAVSDNSAETSVSLLPKRDLPIFTNEHEVLGKAAPPDGNLAAVWVLYGLLMFAPGNCGHAAIHTHMQVNPAIEHMWPCVMGGERLSEAYAHGSKHPTVTSYSSTESGGSWSLILGIADHHHSDDVLVAP</sequence>
<dbReference type="RefSeq" id="XP_013952641.1">
    <property type="nucleotide sequence ID" value="XM_014097166.1"/>
</dbReference>
<dbReference type="AlphaFoldDB" id="G9N4B5"/>
<dbReference type="EMBL" id="ABDF02000086">
    <property type="protein sequence ID" value="EHK18441.1"/>
    <property type="molecule type" value="Genomic_DNA"/>
</dbReference>
<accession>G9N4B5</accession>
<dbReference type="HOGENOM" id="CLU_1796744_0_0_1"/>
<evidence type="ECO:0000313" key="1">
    <source>
        <dbReference type="EMBL" id="EHK18441.1"/>
    </source>
</evidence>
<comment type="caution">
    <text evidence="1">The sequence shown here is derived from an EMBL/GenBank/DDBJ whole genome shotgun (WGS) entry which is preliminary data.</text>
</comment>
<protein>
    <submittedName>
        <fullName evidence="1">Uncharacterized protein</fullName>
    </submittedName>
</protein>
<dbReference type="Proteomes" id="UP000007115">
    <property type="component" value="Unassembled WGS sequence"/>
</dbReference>
<keyword evidence="2" id="KW-1185">Reference proteome</keyword>
<reference evidence="1 2" key="1">
    <citation type="journal article" date="2011" name="Genome Biol.">
        <title>Comparative genome sequence analysis underscores mycoparasitism as the ancestral life style of Trichoderma.</title>
        <authorList>
            <person name="Kubicek C.P."/>
            <person name="Herrera-Estrella A."/>
            <person name="Seidl-Seiboth V."/>
            <person name="Martinez D.A."/>
            <person name="Druzhinina I.S."/>
            <person name="Thon M."/>
            <person name="Zeilinger S."/>
            <person name="Casas-Flores S."/>
            <person name="Horwitz B.A."/>
            <person name="Mukherjee P.K."/>
            <person name="Mukherjee M."/>
            <person name="Kredics L."/>
            <person name="Alcaraz L.D."/>
            <person name="Aerts A."/>
            <person name="Antal Z."/>
            <person name="Atanasova L."/>
            <person name="Cervantes-Badillo M.G."/>
            <person name="Challacombe J."/>
            <person name="Chertkov O."/>
            <person name="McCluskey K."/>
            <person name="Coulpier F."/>
            <person name="Deshpande N."/>
            <person name="von Doehren H."/>
            <person name="Ebbole D.J."/>
            <person name="Esquivel-Naranjo E.U."/>
            <person name="Fekete E."/>
            <person name="Flipphi M."/>
            <person name="Glaser F."/>
            <person name="Gomez-Rodriguez E.Y."/>
            <person name="Gruber S."/>
            <person name="Han C."/>
            <person name="Henrissat B."/>
            <person name="Hermosa R."/>
            <person name="Hernandez-Onate M."/>
            <person name="Karaffa L."/>
            <person name="Kosti I."/>
            <person name="Le Crom S."/>
            <person name="Lindquist E."/>
            <person name="Lucas S."/>
            <person name="Luebeck M."/>
            <person name="Luebeck P.S."/>
            <person name="Margeot A."/>
            <person name="Metz B."/>
            <person name="Misra M."/>
            <person name="Nevalainen H."/>
            <person name="Omann M."/>
            <person name="Packer N."/>
            <person name="Perrone G."/>
            <person name="Uresti-Rivera E.E."/>
            <person name="Salamov A."/>
            <person name="Schmoll M."/>
            <person name="Seiboth B."/>
            <person name="Shapiro H."/>
            <person name="Sukno S."/>
            <person name="Tamayo-Ramos J.A."/>
            <person name="Tisch D."/>
            <person name="Wiest A."/>
            <person name="Wilkinson H.H."/>
            <person name="Zhang M."/>
            <person name="Coutinho P.M."/>
            <person name="Kenerley C.M."/>
            <person name="Monte E."/>
            <person name="Baker S.E."/>
            <person name="Grigoriev I.V."/>
        </authorList>
    </citation>
    <scope>NUCLEOTIDE SEQUENCE [LARGE SCALE GENOMIC DNA]</scope>
    <source>
        <strain evidence="2">Gv29-8 / FGSC 10586</strain>
    </source>
</reference>
<evidence type="ECO:0000313" key="2">
    <source>
        <dbReference type="Proteomes" id="UP000007115"/>
    </source>
</evidence>
<dbReference type="GeneID" id="25791969"/>
<organism evidence="1 2">
    <name type="scientific">Hypocrea virens (strain Gv29-8 / FGSC 10586)</name>
    <name type="common">Gliocladium virens</name>
    <name type="synonym">Trichoderma virens</name>
    <dbReference type="NCBI Taxonomy" id="413071"/>
    <lineage>
        <taxon>Eukaryota</taxon>
        <taxon>Fungi</taxon>
        <taxon>Dikarya</taxon>
        <taxon>Ascomycota</taxon>
        <taxon>Pezizomycotina</taxon>
        <taxon>Sordariomycetes</taxon>
        <taxon>Hypocreomycetidae</taxon>
        <taxon>Hypocreales</taxon>
        <taxon>Hypocreaceae</taxon>
        <taxon>Trichoderma</taxon>
    </lineage>
</organism>
<dbReference type="VEuPathDB" id="FungiDB:TRIVIDRAFT_225751"/>